<keyword evidence="5" id="KW-0833">Ubl conjugation pathway</keyword>
<dbReference type="AlphaFoldDB" id="A0AAN6PXM6"/>
<dbReference type="SUPFAM" id="SSF48452">
    <property type="entry name" value="TPR-like"/>
    <property type="match status" value="1"/>
</dbReference>
<sequence length="229" mass="25919">MARLKMAQWDNAIADCAECLRLAPDSMKAHYSLSQAHLALHAYDDALRHALRAHVLCAGAGDKSLGTITTHVLRCKKERWDDLEKRRARETAGLEAEVLALLERERDGALREHRQGRLDLDEVAKKEIEDEWRGKMDMMRDVFERARPAEERRRQVPDWAIDDISFQVMVDPVIWLSRQKPASPTSGPPSSSISAGSPRTRSRGNRFSGLPENASPIRRPKPAVLRTLL</sequence>
<proteinExistence type="predicted"/>
<feature type="compositionally biased region" description="Low complexity" evidence="6">
    <location>
        <begin position="181"/>
        <end position="199"/>
    </location>
</feature>
<evidence type="ECO:0000256" key="5">
    <source>
        <dbReference type="ARBA" id="ARBA00022786"/>
    </source>
</evidence>
<comment type="caution">
    <text evidence="7">The sequence shown here is derived from an EMBL/GenBank/DDBJ whole genome shotgun (WGS) entry which is preliminary data.</text>
</comment>
<evidence type="ECO:0000256" key="1">
    <source>
        <dbReference type="ARBA" id="ARBA00000900"/>
    </source>
</evidence>
<evidence type="ECO:0000256" key="3">
    <source>
        <dbReference type="ARBA" id="ARBA00022679"/>
    </source>
</evidence>
<dbReference type="EC" id="2.3.2.27" evidence="2"/>
<reference evidence="7" key="2">
    <citation type="submission" date="2023-05" db="EMBL/GenBank/DDBJ databases">
        <authorList>
            <consortium name="Lawrence Berkeley National Laboratory"/>
            <person name="Steindorff A."/>
            <person name="Hensen N."/>
            <person name="Bonometti L."/>
            <person name="Westerberg I."/>
            <person name="Brannstrom I.O."/>
            <person name="Guillou S."/>
            <person name="Cros-Aarteil S."/>
            <person name="Calhoun S."/>
            <person name="Haridas S."/>
            <person name="Kuo A."/>
            <person name="Mondo S."/>
            <person name="Pangilinan J."/>
            <person name="Riley R."/>
            <person name="Labutti K."/>
            <person name="Andreopoulos B."/>
            <person name="Lipzen A."/>
            <person name="Chen C."/>
            <person name="Yanf M."/>
            <person name="Daum C."/>
            <person name="Ng V."/>
            <person name="Clum A."/>
            <person name="Ohm R."/>
            <person name="Martin F."/>
            <person name="Silar P."/>
            <person name="Natvig D."/>
            <person name="Lalanne C."/>
            <person name="Gautier V."/>
            <person name="Ament-Velasquez S.L."/>
            <person name="Kruys A."/>
            <person name="Hutchinson M.I."/>
            <person name="Powell A.J."/>
            <person name="Barry K."/>
            <person name="Miller A.N."/>
            <person name="Grigoriev I.V."/>
            <person name="Debuchy R."/>
            <person name="Gladieux P."/>
            <person name="Thoren M.H."/>
            <person name="Johannesson H."/>
        </authorList>
    </citation>
    <scope>NUCLEOTIDE SEQUENCE</scope>
    <source>
        <strain evidence="7">CBS 757.83</strain>
    </source>
</reference>
<accession>A0AAN6PXM6</accession>
<protein>
    <recommendedName>
        <fullName evidence="2">RING-type E3 ubiquitin transferase</fullName>
        <ecNumber evidence="2">2.3.2.27</ecNumber>
    </recommendedName>
</protein>
<dbReference type="EMBL" id="MU863647">
    <property type="protein sequence ID" value="KAK4099708.1"/>
    <property type="molecule type" value="Genomic_DNA"/>
</dbReference>
<evidence type="ECO:0000256" key="2">
    <source>
        <dbReference type="ARBA" id="ARBA00012483"/>
    </source>
</evidence>
<keyword evidence="3" id="KW-0808">Transferase</keyword>
<keyword evidence="8" id="KW-1185">Reference proteome</keyword>
<comment type="catalytic activity">
    <reaction evidence="1">
        <text>S-ubiquitinyl-[E2 ubiquitin-conjugating enzyme]-L-cysteine + [acceptor protein]-L-lysine = [E2 ubiquitin-conjugating enzyme]-L-cysteine + N(6)-ubiquitinyl-[acceptor protein]-L-lysine.</text>
        <dbReference type="EC" id="2.3.2.27"/>
    </reaction>
</comment>
<dbReference type="GO" id="GO:0006515">
    <property type="term" value="P:protein quality control for misfolded or incompletely synthesized proteins"/>
    <property type="evidence" value="ECO:0007669"/>
    <property type="project" value="TreeGrafter"/>
</dbReference>
<dbReference type="Gene3D" id="1.25.40.10">
    <property type="entry name" value="Tetratricopeptide repeat domain"/>
    <property type="match status" value="1"/>
</dbReference>
<dbReference type="PANTHER" id="PTHR46803:SF2">
    <property type="entry name" value="E3 UBIQUITIN-PROTEIN LIGASE CHIP"/>
    <property type="match status" value="1"/>
</dbReference>
<dbReference type="PANTHER" id="PTHR46803">
    <property type="entry name" value="E3 UBIQUITIN-PROTEIN LIGASE CHIP"/>
    <property type="match status" value="1"/>
</dbReference>
<evidence type="ECO:0000256" key="4">
    <source>
        <dbReference type="ARBA" id="ARBA00022737"/>
    </source>
</evidence>
<evidence type="ECO:0000313" key="8">
    <source>
        <dbReference type="Proteomes" id="UP001305647"/>
    </source>
</evidence>
<dbReference type="Proteomes" id="UP001305647">
    <property type="component" value="Unassembled WGS sequence"/>
</dbReference>
<evidence type="ECO:0000313" key="7">
    <source>
        <dbReference type="EMBL" id="KAK4099708.1"/>
    </source>
</evidence>
<reference evidence="7" key="1">
    <citation type="journal article" date="2023" name="Mol. Phylogenet. Evol.">
        <title>Genome-scale phylogeny and comparative genomics of the fungal order Sordariales.</title>
        <authorList>
            <person name="Hensen N."/>
            <person name="Bonometti L."/>
            <person name="Westerberg I."/>
            <person name="Brannstrom I.O."/>
            <person name="Guillou S."/>
            <person name="Cros-Aarteil S."/>
            <person name="Calhoun S."/>
            <person name="Haridas S."/>
            <person name="Kuo A."/>
            <person name="Mondo S."/>
            <person name="Pangilinan J."/>
            <person name="Riley R."/>
            <person name="LaButti K."/>
            <person name="Andreopoulos B."/>
            <person name="Lipzen A."/>
            <person name="Chen C."/>
            <person name="Yan M."/>
            <person name="Daum C."/>
            <person name="Ng V."/>
            <person name="Clum A."/>
            <person name="Steindorff A."/>
            <person name="Ohm R.A."/>
            <person name="Martin F."/>
            <person name="Silar P."/>
            <person name="Natvig D.O."/>
            <person name="Lalanne C."/>
            <person name="Gautier V."/>
            <person name="Ament-Velasquez S.L."/>
            <person name="Kruys A."/>
            <person name="Hutchinson M.I."/>
            <person name="Powell A.J."/>
            <person name="Barry K."/>
            <person name="Miller A.N."/>
            <person name="Grigoriev I.V."/>
            <person name="Debuchy R."/>
            <person name="Gladieux P."/>
            <person name="Hiltunen Thoren M."/>
            <person name="Johannesson H."/>
        </authorList>
    </citation>
    <scope>NUCLEOTIDE SEQUENCE</scope>
    <source>
        <strain evidence="7">CBS 757.83</strain>
    </source>
</reference>
<dbReference type="GO" id="GO:0005737">
    <property type="term" value="C:cytoplasm"/>
    <property type="evidence" value="ECO:0007669"/>
    <property type="project" value="TreeGrafter"/>
</dbReference>
<dbReference type="InterPro" id="IPR011990">
    <property type="entry name" value="TPR-like_helical_dom_sf"/>
</dbReference>
<dbReference type="GO" id="GO:0043161">
    <property type="term" value="P:proteasome-mediated ubiquitin-dependent protein catabolic process"/>
    <property type="evidence" value="ECO:0007669"/>
    <property type="project" value="TreeGrafter"/>
</dbReference>
<dbReference type="GO" id="GO:0071218">
    <property type="term" value="P:cellular response to misfolded protein"/>
    <property type="evidence" value="ECO:0007669"/>
    <property type="project" value="TreeGrafter"/>
</dbReference>
<dbReference type="GO" id="GO:0045862">
    <property type="term" value="P:positive regulation of proteolysis"/>
    <property type="evidence" value="ECO:0007669"/>
    <property type="project" value="TreeGrafter"/>
</dbReference>
<evidence type="ECO:0000256" key="6">
    <source>
        <dbReference type="SAM" id="MobiDB-lite"/>
    </source>
</evidence>
<organism evidence="7 8">
    <name type="scientific">Parathielavia hyrcaniae</name>
    <dbReference type="NCBI Taxonomy" id="113614"/>
    <lineage>
        <taxon>Eukaryota</taxon>
        <taxon>Fungi</taxon>
        <taxon>Dikarya</taxon>
        <taxon>Ascomycota</taxon>
        <taxon>Pezizomycotina</taxon>
        <taxon>Sordariomycetes</taxon>
        <taxon>Sordariomycetidae</taxon>
        <taxon>Sordariales</taxon>
        <taxon>Chaetomiaceae</taxon>
        <taxon>Parathielavia</taxon>
    </lineage>
</organism>
<dbReference type="GO" id="GO:0061630">
    <property type="term" value="F:ubiquitin protein ligase activity"/>
    <property type="evidence" value="ECO:0007669"/>
    <property type="project" value="UniProtKB-EC"/>
</dbReference>
<gene>
    <name evidence="7" type="ORF">N658DRAFT_568008</name>
</gene>
<dbReference type="GO" id="GO:0000209">
    <property type="term" value="P:protein polyubiquitination"/>
    <property type="evidence" value="ECO:0007669"/>
    <property type="project" value="TreeGrafter"/>
</dbReference>
<keyword evidence="4" id="KW-0677">Repeat</keyword>
<name>A0AAN6PXM6_9PEZI</name>
<dbReference type="GO" id="GO:0051087">
    <property type="term" value="F:protein-folding chaperone binding"/>
    <property type="evidence" value="ECO:0007669"/>
    <property type="project" value="TreeGrafter"/>
</dbReference>
<feature type="region of interest" description="Disordered" evidence="6">
    <location>
        <begin position="179"/>
        <end position="229"/>
    </location>
</feature>